<feature type="compositionally biased region" description="Polar residues" evidence="1">
    <location>
        <begin position="102"/>
        <end position="115"/>
    </location>
</feature>
<comment type="caution">
    <text evidence="2">The sequence shown here is derived from an EMBL/GenBank/DDBJ whole genome shotgun (WGS) entry which is preliminary data.</text>
</comment>
<keyword evidence="3" id="KW-1185">Reference proteome</keyword>
<gene>
    <name evidence="2" type="ORF">Bca52824_028976</name>
</gene>
<reference evidence="2 3" key="1">
    <citation type="submission" date="2020-02" db="EMBL/GenBank/DDBJ databases">
        <authorList>
            <person name="Ma Q."/>
            <person name="Huang Y."/>
            <person name="Song X."/>
            <person name="Pei D."/>
        </authorList>
    </citation>
    <scope>NUCLEOTIDE SEQUENCE [LARGE SCALE GENOMIC DNA]</scope>
    <source>
        <strain evidence="2">Sxm20200214</strain>
        <tissue evidence="2">Leaf</tissue>
    </source>
</reference>
<organism evidence="2 3">
    <name type="scientific">Brassica carinata</name>
    <name type="common">Ethiopian mustard</name>
    <name type="synonym">Abyssinian cabbage</name>
    <dbReference type="NCBI Taxonomy" id="52824"/>
    <lineage>
        <taxon>Eukaryota</taxon>
        <taxon>Viridiplantae</taxon>
        <taxon>Streptophyta</taxon>
        <taxon>Embryophyta</taxon>
        <taxon>Tracheophyta</taxon>
        <taxon>Spermatophyta</taxon>
        <taxon>Magnoliopsida</taxon>
        <taxon>eudicotyledons</taxon>
        <taxon>Gunneridae</taxon>
        <taxon>Pentapetalae</taxon>
        <taxon>rosids</taxon>
        <taxon>malvids</taxon>
        <taxon>Brassicales</taxon>
        <taxon>Brassicaceae</taxon>
        <taxon>Brassiceae</taxon>
        <taxon>Brassica</taxon>
    </lineage>
</organism>
<dbReference type="EMBL" id="JAAMPC010000006">
    <property type="protein sequence ID" value="KAG2309228.1"/>
    <property type="molecule type" value="Genomic_DNA"/>
</dbReference>
<feature type="region of interest" description="Disordered" evidence="1">
    <location>
        <begin position="95"/>
        <end position="115"/>
    </location>
</feature>
<evidence type="ECO:0000313" key="2">
    <source>
        <dbReference type="EMBL" id="KAG2309228.1"/>
    </source>
</evidence>
<feature type="region of interest" description="Disordered" evidence="1">
    <location>
        <begin position="57"/>
        <end position="83"/>
    </location>
</feature>
<accession>A0A8X7VD60</accession>
<proteinExistence type="predicted"/>
<protein>
    <submittedName>
        <fullName evidence="2">Uncharacterized protein</fullName>
    </submittedName>
</protein>
<dbReference type="Proteomes" id="UP000886595">
    <property type="component" value="Unassembled WGS sequence"/>
</dbReference>
<feature type="region of interest" description="Disordered" evidence="1">
    <location>
        <begin position="31"/>
        <end position="50"/>
    </location>
</feature>
<sequence>MQSFAHPRINHRLRFNSFPHILQSNPQAIGERSCHHQDDGVTHSGRKIPRSMARIASAKARPEKNEITMRHSLPSGANGKLSAMSPRAHRLLIASAKGSMNGDRSFSSSSDINVM</sequence>
<dbReference type="OrthoDB" id="1101566at2759"/>
<feature type="compositionally biased region" description="Basic and acidic residues" evidence="1">
    <location>
        <begin position="60"/>
        <end position="69"/>
    </location>
</feature>
<feature type="compositionally biased region" description="Basic and acidic residues" evidence="1">
    <location>
        <begin position="32"/>
        <end position="41"/>
    </location>
</feature>
<evidence type="ECO:0000256" key="1">
    <source>
        <dbReference type="SAM" id="MobiDB-lite"/>
    </source>
</evidence>
<evidence type="ECO:0000313" key="3">
    <source>
        <dbReference type="Proteomes" id="UP000886595"/>
    </source>
</evidence>
<name>A0A8X7VD60_BRACI</name>
<dbReference type="AlphaFoldDB" id="A0A8X7VD60"/>